<evidence type="ECO:0000313" key="2">
    <source>
        <dbReference type="Proteomes" id="UP000253918"/>
    </source>
</evidence>
<gene>
    <name evidence="1" type="ORF">DVW87_08440</name>
</gene>
<proteinExistence type="predicted"/>
<sequence length="157" mass="16039">MRIAFVLPLLLLVAAKDKPRPKPTPTPTPLPASIDGLPIGALPRQSLPARGCAAYLWSAGVTKVLIAMAGADPAQLRLSLNGKITDLPRTAQRGGGLFGLSETNEYAAGGITAVLDLSITTRGDVTRGALVPQGTLRLDQPGADSVVVPLGGLIGCA</sequence>
<keyword evidence="2" id="KW-1185">Reference proteome</keyword>
<name>A0A369VUQ4_9SPHN</name>
<dbReference type="EMBL" id="QQNB01000002">
    <property type="protein sequence ID" value="RDE05287.1"/>
    <property type="molecule type" value="Genomic_DNA"/>
</dbReference>
<reference evidence="1 2" key="1">
    <citation type="submission" date="2018-07" db="EMBL/GenBank/DDBJ databases">
        <title>a novel species of Sphingomonas isolated from the rhizosphere soil of Araceae plant.</title>
        <authorList>
            <person name="Zhiyong W."/>
            <person name="Qinglan Z."/>
            <person name="Zhiwei F."/>
            <person name="Ding X."/>
            <person name="Gejiao W."/>
            <person name="Shixue Z."/>
        </authorList>
    </citation>
    <scope>NUCLEOTIDE SEQUENCE [LARGE SCALE GENOMIC DNA]</scope>
    <source>
        <strain evidence="1 2">WZY 27</strain>
    </source>
</reference>
<dbReference type="OrthoDB" id="7595402at2"/>
<dbReference type="Proteomes" id="UP000253918">
    <property type="component" value="Unassembled WGS sequence"/>
</dbReference>
<dbReference type="AlphaFoldDB" id="A0A369VUQ4"/>
<evidence type="ECO:0000313" key="1">
    <source>
        <dbReference type="EMBL" id="RDE05287.1"/>
    </source>
</evidence>
<organism evidence="1 2">
    <name type="scientific">Sphingomonas aracearum</name>
    <dbReference type="NCBI Taxonomy" id="2283317"/>
    <lineage>
        <taxon>Bacteria</taxon>
        <taxon>Pseudomonadati</taxon>
        <taxon>Pseudomonadota</taxon>
        <taxon>Alphaproteobacteria</taxon>
        <taxon>Sphingomonadales</taxon>
        <taxon>Sphingomonadaceae</taxon>
        <taxon>Sphingomonas</taxon>
    </lineage>
</organism>
<dbReference type="RefSeq" id="WP_114687358.1">
    <property type="nucleotide sequence ID" value="NZ_QQNB01000002.1"/>
</dbReference>
<comment type="caution">
    <text evidence="1">The sequence shown here is derived from an EMBL/GenBank/DDBJ whole genome shotgun (WGS) entry which is preliminary data.</text>
</comment>
<protein>
    <submittedName>
        <fullName evidence="1">Uncharacterized protein</fullName>
    </submittedName>
</protein>
<accession>A0A369VUQ4</accession>